<comment type="caution">
    <text evidence="1">The sequence shown here is derived from an EMBL/GenBank/DDBJ whole genome shotgun (WGS) entry which is preliminary data.</text>
</comment>
<reference evidence="1 2" key="1">
    <citation type="journal article" date="2019" name="Nat. Microbiol.">
        <title>Expanding anaerobic alkane metabolism in the domain of Archaea.</title>
        <authorList>
            <person name="Wang Y."/>
            <person name="Wegener G."/>
            <person name="Hou J."/>
            <person name="Wang F."/>
            <person name="Xiao X."/>
        </authorList>
    </citation>
    <scope>NUCLEOTIDE SEQUENCE [LARGE SCALE GENOMIC DNA]</scope>
    <source>
        <strain evidence="1">WYZ-LMO10</strain>
    </source>
</reference>
<dbReference type="Pfam" id="PF04919">
    <property type="entry name" value="DUF655"/>
    <property type="match status" value="1"/>
</dbReference>
<gene>
    <name evidence="1" type="ORF">DSO08_04700</name>
</gene>
<dbReference type="AlphaFoldDB" id="A0A523BC83"/>
<dbReference type="SUPFAM" id="SSF160975">
    <property type="entry name" value="AF1531-like"/>
    <property type="match status" value="1"/>
</dbReference>
<accession>A0A523BC83</accession>
<protein>
    <submittedName>
        <fullName evidence="1">DUF655 domain-containing protein</fullName>
    </submittedName>
</protein>
<dbReference type="InterPro" id="IPR007003">
    <property type="entry name" value="DUF655"/>
</dbReference>
<name>A0A523BC83_9CREN</name>
<dbReference type="InterPro" id="IPR012340">
    <property type="entry name" value="NA-bd_OB-fold"/>
</dbReference>
<proteinExistence type="predicted"/>
<organism evidence="1 2">
    <name type="scientific">Thermoproteota archaeon</name>
    <dbReference type="NCBI Taxonomy" id="2056631"/>
    <lineage>
        <taxon>Archaea</taxon>
        <taxon>Thermoproteota</taxon>
    </lineage>
</organism>
<dbReference type="Proteomes" id="UP000315399">
    <property type="component" value="Unassembled WGS sequence"/>
</dbReference>
<dbReference type="Gene3D" id="2.40.50.140">
    <property type="entry name" value="Nucleic acid-binding proteins"/>
    <property type="match status" value="1"/>
</dbReference>
<dbReference type="Gene3D" id="1.10.150.280">
    <property type="entry name" value="AF1531-like domain"/>
    <property type="match status" value="1"/>
</dbReference>
<evidence type="ECO:0000313" key="1">
    <source>
        <dbReference type="EMBL" id="TDA38100.1"/>
    </source>
</evidence>
<evidence type="ECO:0000313" key="2">
    <source>
        <dbReference type="Proteomes" id="UP000315399"/>
    </source>
</evidence>
<sequence length="205" mass="24128">MSTHIYQEGTIMPEEQQRKFEEYAYVLDHLQFGHPKDTRPLYKREPIVQAVGEDYFTLLELVPLPGATFAPRERVAIGKYGREKIDHVKRRIDYEELTQTAKDELQAVVEEIVSKNEGRFVAFFNHSGPVTTRMHALELLPGIGKKAMWQILEERKKGPFTSFEDIQKRTHIVDPKKMIIKRIFMEIKNEDKYYVFCKPPPKKEF</sequence>
<dbReference type="PANTHER" id="PTHR40734">
    <property type="entry name" value="TRNA-SPECIFIC ADENOSINE DEAMINASE-RELATED"/>
    <property type="match status" value="1"/>
</dbReference>
<dbReference type="PANTHER" id="PTHR40734:SF1">
    <property type="entry name" value="DNA-BINDING PROTEIN"/>
    <property type="match status" value="1"/>
</dbReference>
<dbReference type="EMBL" id="QNVH01000047">
    <property type="protein sequence ID" value="TDA38100.1"/>
    <property type="molecule type" value="Genomic_DNA"/>
</dbReference>